<proteinExistence type="predicted"/>
<name>A0A0C2A7B4_9BACT</name>
<organism evidence="1 2">
    <name type="scientific">Enhygromyxa salina</name>
    <dbReference type="NCBI Taxonomy" id="215803"/>
    <lineage>
        <taxon>Bacteria</taxon>
        <taxon>Pseudomonadati</taxon>
        <taxon>Myxococcota</taxon>
        <taxon>Polyangia</taxon>
        <taxon>Nannocystales</taxon>
        <taxon>Nannocystaceae</taxon>
        <taxon>Enhygromyxa</taxon>
    </lineage>
</organism>
<accession>A0A0C2A7B4</accession>
<comment type="caution">
    <text evidence="1">The sequence shown here is derived from an EMBL/GenBank/DDBJ whole genome shotgun (WGS) entry which is preliminary data.</text>
</comment>
<evidence type="ECO:0000313" key="2">
    <source>
        <dbReference type="Proteomes" id="UP000031599"/>
    </source>
</evidence>
<protein>
    <submittedName>
        <fullName evidence="1">Uncharacterized protein</fullName>
    </submittedName>
</protein>
<dbReference type="Proteomes" id="UP000031599">
    <property type="component" value="Unassembled WGS sequence"/>
</dbReference>
<gene>
    <name evidence="1" type="ORF">DB30_02649</name>
</gene>
<evidence type="ECO:0000313" key="1">
    <source>
        <dbReference type="EMBL" id="KIG19368.1"/>
    </source>
</evidence>
<dbReference type="AlphaFoldDB" id="A0A0C2A7B4"/>
<dbReference type="EMBL" id="JMCC02000002">
    <property type="protein sequence ID" value="KIG19368.1"/>
    <property type="molecule type" value="Genomic_DNA"/>
</dbReference>
<reference evidence="1 2" key="1">
    <citation type="submission" date="2014-12" db="EMBL/GenBank/DDBJ databases">
        <title>Genome assembly of Enhygromyxa salina DSM 15201.</title>
        <authorList>
            <person name="Sharma G."/>
            <person name="Subramanian S."/>
        </authorList>
    </citation>
    <scope>NUCLEOTIDE SEQUENCE [LARGE SCALE GENOMIC DNA]</scope>
    <source>
        <strain evidence="1 2">DSM 15201</strain>
    </source>
</reference>
<sequence length="200" mass="22105">MVEQIESRVQYQWMSEFAASLDDAPDIAKQLGVALEGRGPFRRFRDVLEGHPDLRARWNVMRSERLLERARGWLEAEGLRNPLTQPRALAAPPVQSAKPAASPKVTLAHVLLLGAPDGKTELVDGQVLRTITAPDAKQADQLVRRLVSDACKLHGIAYRRSLIDGRDNLTVGDITVVRRGLAADVYVEVPASIWRAFTPA</sequence>